<evidence type="ECO:0000259" key="10">
    <source>
        <dbReference type="Pfam" id="PF02838"/>
    </source>
</evidence>
<evidence type="ECO:0000256" key="7">
    <source>
        <dbReference type="ARBA" id="ARBA00033000"/>
    </source>
</evidence>
<dbReference type="SUPFAM" id="SSF51445">
    <property type="entry name" value="(Trans)glycosidases"/>
    <property type="match status" value="1"/>
</dbReference>
<accession>A0ABY6BGU2</accession>
<dbReference type="EMBL" id="CP104694">
    <property type="protein sequence ID" value="UXI68979.1"/>
    <property type="molecule type" value="Genomic_DNA"/>
</dbReference>
<dbReference type="Proteomes" id="UP001064632">
    <property type="component" value="Chromosome"/>
</dbReference>
<evidence type="ECO:0000256" key="2">
    <source>
        <dbReference type="ARBA" id="ARBA00006285"/>
    </source>
</evidence>
<keyword evidence="8" id="KW-0732">Signal</keyword>
<comment type="catalytic activity">
    <reaction evidence="1">
        <text>Hydrolysis of terminal non-reducing N-acetyl-D-hexosamine residues in N-acetyl-beta-D-hexosaminides.</text>
        <dbReference type="EC" id="3.2.1.52"/>
    </reaction>
</comment>
<dbReference type="CDD" id="cd06563">
    <property type="entry name" value="GH20_chitobiase-like"/>
    <property type="match status" value="1"/>
</dbReference>
<organism evidence="12 13">
    <name type="scientific">Tahibacter amnicola</name>
    <dbReference type="NCBI Taxonomy" id="2976241"/>
    <lineage>
        <taxon>Bacteria</taxon>
        <taxon>Pseudomonadati</taxon>
        <taxon>Pseudomonadota</taxon>
        <taxon>Gammaproteobacteria</taxon>
        <taxon>Lysobacterales</taxon>
        <taxon>Rhodanobacteraceae</taxon>
        <taxon>Tahibacter</taxon>
    </lineage>
</organism>
<evidence type="ECO:0000256" key="3">
    <source>
        <dbReference type="ARBA" id="ARBA00012663"/>
    </source>
</evidence>
<name>A0ABY6BGU2_9GAMM</name>
<evidence type="ECO:0000259" key="9">
    <source>
        <dbReference type="Pfam" id="PF00728"/>
    </source>
</evidence>
<dbReference type="Pfam" id="PF13290">
    <property type="entry name" value="CHB_HEX_C_1"/>
    <property type="match status" value="1"/>
</dbReference>
<feature type="domain" description="GH29D-like beta-sandwich" evidence="11">
    <location>
        <begin position="543"/>
        <end position="587"/>
    </location>
</feature>
<evidence type="ECO:0000313" key="12">
    <source>
        <dbReference type="EMBL" id="UXI68979.1"/>
    </source>
</evidence>
<dbReference type="EC" id="3.2.1.52" evidence="3"/>
<feature type="signal peptide" evidence="8">
    <location>
        <begin position="1"/>
        <end position="23"/>
    </location>
</feature>
<dbReference type="InterPro" id="IPR015882">
    <property type="entry name" value="HEX_bac_N"/>
</dbReference>
<feature type="domain" description="Beta-hexosaminidase bacterial type N-terminal" evidence="10">
    <location>
        <begin position="25"/>
        <end position="149"/>
    </location>
</feature>
<feature type="domain" description="Glycoside hydrolase family 20 catalytic" evidence="9">
    <location>
        <begin position="152"/>
        <end position="497"/>
    </location>
</feature>
<dbReference type="Gene3D" id="3.30.379.10">
    <property type="entry name" value="Chitobiase/beta-hexosaminidase domain 2-like"/>
    <property type="match status" value="1"/>
</dbReference>
<dbReference type="InterPro" id="IPR025705">
    <property type="entry name" value="Beta_hexosaminidase_sua/sub"/>
</dbReference>
<evidence type="ECO:0000256" key="5">
    <source>
        <dbReference type="ARBA" id="ARBA00023295"/>
    </source>
</evidence>
<evidence type="ECO:0000259" key="11">
    <source>
        <dbReference type="Pfam" id="PF13290"/>
    </source>
</evidence>
<comment type="similarity">
    <text evidence="2">Belongs to the glycosyl hydrolase 20 family.</text>
</comment>
<feature type="chain" id="PRO_5046880007" description="beta-N-acetylhexosaminidase" evidence="8">
    <location>
        <begin position="24"/>
        <end position="763"/>
    </location>
</feature>
<dbReference type="RefSeq" id="WP_261695937.1">
    <property type="nucleotide sequence ID" value="NZ_CP104694.1"/>
</dbReference>
<dbReference type="InterPro" id="IPR017853">
    <property type="entry name" value="GH"/>
</dbReference>
<dbReference type="SUPFAM" id="SSF55545">
    <property type="entry name" value="beta-N-acetylhexosaminidase-like domain"/>
    <property type="match status" value="1"/>
</dbReference>
<dbReference type="Pfam" id="PF00728">
    <property type="entry name" value="Glyco_hydro_20"/>
    <property type="match status" value="1"/>
</dbReference>
<sequence>MRWCTRIPLVMLSVAVAPATLEAAPPVIPAPQVMVQGKGHFHLAEGAAVCAAAGESAAAHYFADLVQRTRHLSISVDNVGKPGCLNFDIDPMAPVEHAEGYSIQVEPDKARVRARTPQGLFYGAVTLWQLATRSAGGGLDFPAVSIDDQPRYVWRGLMLDSARHYQSPEFIKRLIDAMALHKLNTLHWHLSDDQGWRIEIKKYPRLTDIGAWRVPAGAAPAADIDPATRKPRLHGGYYTQDTVRDIVRYAAERHITIVPEIDMPGHAQAAIAAYPKLGTGDTPVVSPDWGVHTYLLNVDDETFAFFQDVMDEILELFPGKYIHIGGDEAAKDRWKTSESVQARRRALGIADETRLQAWFTKRWEQWLSAKGRRLIGWDEILEGGLPEGASVMSWRGTQGAIEAAKEGHDVVLSPAPELYLDNLQSNSDAEPSGRTAYVTLQQLYGFEPTPSELTAEQARHVLGAQANVWTEHMRLAERVEHAVFPRIAALAEVTWSSRDRRDWSGFVARLPAQLERYRQLGIRYADSAFAVRVNPEYVAGAATARLSLASQVDAGEIRYTLDGSTPTATASRYGEPLTVKTGTTLRANRFLDDTALAGETRYTADAATLLSRGSATLAPCRENSLLLRLEDDAPLKGERPVYTVDIFDACWKWPSAPLAGVGAIDVSVANLPFNFQLLQDIKHVVVRPTKDPAGELQVFRGACDGKPWRSVSLGEAAKSFERTTVRVAIDGADAPADLCLRFARPDSTVLWAVDRVQLIPAAR</sequence>
<evidence type="ECO:0000256" key="6">
    <source>
        <dbReference type="ARBA" id="ARBA00030512"/>
    </source>
</evidence>
<protein>
    <recommendedName>
        <fullName evidence="3">beta-N-acetylhexosaminidase</fullName>
        <ecNumber evidence="3">3.2.1.52</ecNumber>
    </recommendedName>
    <alternativeName>
        <fullName evidence="6">Beta-N-acetylhexosaminidase</fullName>
    </alternativeName>
    <alternativeName>
        <fullName evidence="7">N-acetyl-beta-glucosaminidase</fullName>
    </alternativeName>
</protein>
<reference evidence="12" key="1">
    <citation type="submission" date="2022-09" db="EMBL/GenBank/DDBJ databases">
        <title>Tahibacter sp. nov., isolated from a fresh water.</title>
        <authorList>
            <person name="Baek J.H."/>
            <person name="Lee J.K."/>
            <person name="Kim J.M."/>
            <person name="Jeon C.O."/>
        </authorList>
    </citation>
    <scope>NUCLEOTIDE SEQUENCE</scope>
    <source>
        <strain evidence="12">W38</strain>
    </source>
</reference>
<dbReference type="PRINTS" id="PR00738">
    <property type="entry name" value="GLHYDRLASE20"/>
</dbReference>
<evidence type="ECO:0000256" key="8">
    <source>
        <dbReference type="SAM" id="SignalP"/>
    </source>
</evidence>
<keyword evidence="5" id="KW-0326">Glycosidase</keyword>
<keyword evidence="13" id="KW-1185">Reference proteome</keyword>
<proteinExistence type="inferred from homology"/>
<evidence type="ECO:0000256" key="4">
    <source>
        <dbReference type="ARBA" id="ARBA00022801"/>
    </source>
</evidence>
<evidence type="ECO:0000256" key="1">
    <source>
        <dbReference type="ARBA" id="ARBA00001231"/>
    </source>
</evidence>
<dbReference type="Pfam" id="PF02838">
    <property type="entry name" value="Glyco_hydro_20b"/>
    <property type="match status" value="1"/>
</dbReference>
<dbReference type="InterPro" id="IPR059177">
    <property type="entry name" value="GH29D-like_dom"/>
</dbReference>
<keyword evidence="4" id="KW-0378">Hydrolase</keyword>
<gene>
    <name evidence="12" type="ORF">N4264_04820</name>
</gene>
<dbReference type="PANTHER" id="PTHR22600:SF57">
    <property type="entry name" value="BETA-N-ACETYLHEXOSAMINIDASE"/>
    <property type="match status" value="1"/>
</dbReference>
<dbReference type="Gene3D" id="3.20.20.80">
    <property type="entry name" value="Glycosidases"/>
    <property type="match status" value="1"/>
</dbReference>
<dbReference type="PANTHER" id="PTHR22600">
    <property type="entry name" value="BETA-HEXOSAMINIDASE"/>
    <property type="match status" value="1"/>
</dbReference>
<dbReference type="InterPro" id="IPR015883">
    <property type="entry name" value="Glyco_hydro_20_cat"/>
</dbReference>
<evidence type="ECO:0000313" key="13">
    <source>
        <dbReference type="Proteomes" id="UP001064632"/>
    </source>
</evidence>
<dbReference type="InterPro" id="IPR029018">
    <property type="entry name" value="Hex-like_dom2"/>
</dbReference>